<dbReference type="InterPro" id="IPR036397">
    <property type="entry name" value="RNaseH_sf"/>
</dbReference>
<dbReference type="InterPro" id="IPR013520">
    <property type="entry name" value="Ribonucl_H"/>
</dbReference>
<dbReference type="EMBL" id="JACRTJ010000001">
    <property type="protein sequence ID" value="MBC8597674.1"/>
    <property type="molecule type" value="Genomic_DNA"/>
</dbReference>
<reference evidence="2 3" key="1">
    <citation type="submission" date="2020-08" db="EMBL/GenBank/DDBJ databases">
        <title>Genome public.</title>
        <authorList>
            <person name="Liu C."/>
            <person name="Sun Q."/>
        </authorList>
    </citation>
    <scope>NUCLEOTIDE SEQUENCE [LARGE SCALE GENOMIC DNA]</scope>
    <source>
        <strain evidence="2 3">BX10</strain>
    </source>
</reference>
<name>A0ABR7NNL6_9FIRM</name>
<evidence type="ECO:0000313" key="2">
    <source>
        <dbReference type="EMBL" id="MBC8597674.1"/>
    </source>
</evidence>
<dbReference type="GO" id="GO:0004527">
    <property type="term" value="F:exonuclease activity"/>
    <property type="evidence" value="ECO:0007669"/>
    <property type="project" value="UniProtKB-KW"/>
</dbReference>
<dbReference type="PANTHER" id="PTHR30231:SF41">
    <property type="entry name" value="DNA POLYMERASE III SUBUNIT EPSILON"/>
    <property type="match status" value="1"/>
</dbReference>
<dbReference type="Gene3D" id="3.30.420.10">
    <property type="entry name" value="Ribonuclease H-like superfamily/Ribonuclease H"/>
    <property type="match status" value="1"/>
</dbReference>
<dbReference type="Proteomes" id="UP000647491">
    <property type="component" value="Unassembled WGS sequence"/>
</dbReference>
<dbReference type="InterPro" id="IPR012337">
    <property type="entry name" value="RNaseH-like_sf"/>
</dbReference>
<dbReference type="CDD" id="cd06127">
    <property type="entry name" value="DEDDh"/>
    <property type="match status" value="1"/>
</dbReference>
<dbReference type="SUPFAM" id="SSF53098">
    <property type="entry name" value="Ribonuclease H-like"/>
    <property type="match status" value="1"/>
</dbReference>
<keyword evidence="2" id="KW-0378">Hydrolase</keyword>
<evidence type="ECO:0000259" key="1">
    <source>
        <dbReference type="SMART" id="SM00479"/>
    </source>
</evidence>
<organism evidence="2 3">
    <name type="scientific">Enterocloster hominis</name>
    <name type="common">ex Liu et al. 2021</name>
    <dbReference type="NCBI Taxonomy" id="2763663"/>
    <lineage>
        <taxon>Bacteria</taxon>
        <taxon>Bacillati</taxon>
        <taxon>Bacillota</taxon>
        <taxon>Clostridia</taxon>
        <taxon>Lachnospirales</taxon>
        <taxon>Lachnospiraceae</taxon>
        <taxon>Enterocloster</taxon>
    </lineage>
</organism>
<dbReference type="PANTHER" id="PTHR30231">
    <property type="entry name" value="DNA POLYMERASE III SUBUNIT EPSILON"/>
    <property type="match status" value="1"/>
</dbReference>
<keyword evidence="2" id="KW-0269">Exonuclease</keyword>
<feature type="domain" description="Exonuclease" evidence="1">
    <location>
        <begin position="14"/>
        <end position="179"/>
    </location>
</feature>
<accession>A0ABR7NNL6</accession>
<keyword evidence="2" id="KW-0540">Nuclease</keyword>
<dbReference type="NCBIfam" id="TIGR00573">
    <property type="entry name" value="dnaq"/>
    <property type="match status" value="1"/>
</dbReference>
<protein>
    <submittedName>
        <fullName evidence="2">3'-5' exonuclease</fullName>
    </submittedName>
</protein>
<dbReference type="InterPro" id="IPR006054">
    <property type="entry name" value="DnaQ"/>
</dbReference>
<proteinExistence type="predicted"/>
<keyword evidence="3" id="KW-1185">Reference proteome</keyword>
<gene>
    <name evidence="2" type="ORF">H8708_00225</name>
</gene>
<dbReference type="SMART" id="SM00479">
    <property type="entry name" value="EXOIII"/>
    <property type="match status" value="1"/>
</dbReference>
<evidence type="ECO:0000313" key="3">
    <source>
        <dbReference type="Proteomes" id="UP000647491"/>
    </source>
</evidence>
<dbReference type="Pfam" id="PF00929">
    <property type="entry name" value="RNase_T"/>
    <property type="match status" value="1"/>
</dbReference>
<sequence length="257" mass="28860">MAERERNIVNAADSYVAIDLETTGIGAKREKITEIGMVKVENGAVTDTYHTLVNPGRPIPEHITELTGIDDDMVKDAPMIQDVIGEVIAFCGTLPVLGHQIMFDYGFLVQAAVNGKLRFERSGIDTLKLCRKFMPPEEKKNLAAACAYFHAAQDTAHRALSDAMAAHELYQAMKRLHLSGNEDAFAPKVLQYKAKKERQATQRQKQHLHDLLKYHKIELTVPIDSMSGNEISRVTDRIIFTHGRIPENERGRDKKPE</sequence>
<comment type="caution">
    <text evidence="2">The sequence shown here is derived from an EMBL/GenBank/DDBJ whole genome shotgun (WGS) entry which is preliminary data.</text>
</comment>